<evidence type="ECO:0000313" key="2">
    <source>
        <dbReference type="EMBL" id="GLF97791.1"/>
    </source>
</evidence>
<feature type="transmembrane region" description="Helical" evidence="1">
    <location>
        <begin position="143"/>
        <end position="168"/>
    </location>
</feature>
<keyword evidence="1" id="KW-0472">Membrane</keyword>
<organism evidence="2 3">
    <name type="scientific">Streptomyces yaizuensis</name>
    <dbReference type="NCBI Taxonomy" id="2989713"/>
    <lineage>
        <taxon>Bacteria</taxon>
        <taxon>Bacillati</taxon>
        <taxon>Actinomycetota</taxon>
        <taxon>Actinomycetes</taxon>
        <taxon>Kitasatosporales</taxon>
        <taxon>Streptomycetaceae</taxon>
        <taxon>Streptomyces</taxon>
    </lineage>
</organism>
<name>A0ABQ5P6D9_9ACTN</name>
<accession>A0ABQ5P6D9</accession>
<dbReference type="NCBIfam" id="TIGR04222">
    <property type="entry name" value="near_uncomplex"/>
    <property type="match status" value="1"/>
</dbReference>
<dbReference type="EMBL" id="BSBI01000012">
    <property type="protein sequence ID" value="GLF97791.1"/>
    <property type="molecule type" value="Genomic_DNA"/>
</dbReference>
<protein>
    <submittedName>
        <fullName evidence="2">TIGR04222 domain-containing membrane protein</fullName>
    </submittedName>
</protein>
<dbReference type="RefSeq" id="WP_323449780.1">
    <property type="nucleotide sequence ID" value="NZ_BSBI01000012.1"/>
</dbReference>
<dbReference type="Proteomes" id="UP001291653">
    <property type="component" value="Unassembled WGS sequence"/>
</dbReference>
<reference evidence="2 3" key="1">
    <citation type="submission" date="2022-10" db="EMBL/GenBank/DDBJ databases">
        <title>Draft genome sequence of Streptomyces sp. YSPA8.</title>
        <authorList>
            <person name="Moriuchi R."/>
            <person name="Dohra H."/>
            <person name="Yamamura H."/>
            <person name="Kodani S."/>
        </authorList>
    </citation>
    <scope>NUCLEOTIDE SEQUENCE [LARGE SCALE GENOMIC DNA]</scope>
    <source>
        <strain evidence="2 3">YSPA8</strain>
    </source>
</reference>
<evidence type="ECO:0000313" key="3">
    <source>
        <dbReference type="Proteomes" id="UP001291653"/>
    </source>
</evidence>
<feature type="transmembrane region" description="Helical" evidence="1">
    <location>
        <begin position="180"/>
        <end position="199"/>
    </location>
</feature>
<comment type="caution">
    <text evidence="2">The sequence shown here is derived from an EMBL/GenBank/DDBJ whole genome shotgun (WGS) entry which is preliminary data.</text>
</comment>
<gene>
    <name evidence="2" type="ORF">SYYSPA8_25860</name>
</gene>
<keyword evidence="1" id="KW-0812">Transmembrane</keyword>
<evidence type="ECO:0000256" key="1">
    <source>
        <dbReference type="SAM" id="Phobius"/>
    </source>
</evidence>
<proteinExistence type="predicted"/>
<feature type="transmembrane region" description="Helical" evidence="1">
    <location>
        <begin position="6"/>
        <end position="22"/>
    </location>
</feature>
<keyword evidence="1" id="KW-1133">Transmembrane helix</keyword>
<keyword evidence="3" id="KW-1185">Reference proteome</keyword>
<dbReference type="InterPro" id="IPR026467">
    <property type="entry name" value="Ser/Gly_Cys_C_dom"/>
</dbReference>
<sequence length="323" mass="31671">MGTAAAVTVAVFVTVMAVLHVLDRRTRSRPSLGKGAPVLGAHEAAFLSGGPLRVVDTALAALAADGRVEIGGPGIVTPVADAEGRAAGDPVHRAVLDTLDASPNGSLPQLRAQVARHRAVQGIGDDLASRGLLQPPSRAQDRLWSAGSALATLSVLTMIASLVVTVLSHELDWDRPPLPFALLVVPVTIVAMLQSFSLVSRYGRRITYAGTNTLEAYRIRTASSTDPAVLVALGGPGALPGESTTRVALVAAAVVPVVLLGAVAAGTAGGGTGGEETAASAQWCGGGTGYGGSSDGSGGGDGGGDGGGGDGGGCGGCGGCGCG</sequence>